<dbReference type="EMBL" id="BMAV01016469">
    <property type="protein sequence ID" value="GFY67240.1"/>
    <property type="molecule type" value="Genomic_DNA"/>
</dbReference>
<protein>
    <submittedName>
        <fullName evidence="1">Uncharacterized protein</fullName>
    </submittedName>
</protein>
<sequence>MHSATLARRRMQSSYERMDVGVHSRQTFGGLHLQVSRFYPSKTLRSFLQYEKIDASYVITSRDCHHYSSFIQCGKQQVGQEIPYDYTQVFFRERPPFTAQAFNLLYTFPACYIDKNDQDAPEQYQGWYVFNPLHFTYGAYAEHPRFNDLLLKHERGDWTLEFAPEYDIDTYCNVVSG</sequence>
<organism evidence="1 2">
    <name type="scientific">Trichonephila inaurata madagascariensis</name>
    <dbReference type="NCBI Taxonomy" id="2747483"/>
    <lineage>
        <taxon>Eukaryota</taxon>
        <taxon>Metazoa</taxon>
        <taxon>Ecdysozoa</taxon>
        <taxon>Arthropoda</taxon>
        <taxon>Chelicerata</taxon>
        <taxon>Arachnida</taxon>
        <taxon>Araneae</taxon>
        <taxon>Araneomorphae</taxon>
        <taxon>Entelegynae</taxon>
        <taxon>Araneoidea</taxon>
        <taxon>Nephilidae</taxon>
        <taxon>Trichonephila</taxon>
        <taxon>Trichonephila inaurata</taxon>
    </lineage>
</organism>
<evidence type="ECO:0000313" key="2">
    <source>
        <dbReference type="Proteomes" id="UP000886998"/>
    </source>
</evidence>
<accession>A0A8X6Y6Y4</accession>
<evidence type="ECO:0000313" key="1">
    <source>
        <dbReference type="EMBL" id="GFY67240.1"/>
    </source>
</evidence>
<proteinExistence type="predicted"/>
<gene>
    <name evidence="1" type="ORF">TNIN_228391</name>
</gene>
<name>A0A8X6Y6Y4_9ARAC</name>
<reference evidence="1" key="1">
    <citation type="submission" date="2020-08" db="EMBL/GenBank/DDBJ databases">
        <title>Multicomponent nature underlies the extraordinary mechanical properties of spider dragline silk.</title>
        <authorList>
            <person name="Kono N."/>
            <person name="Nakamura H."/>
            <person name="Mori M."/>
            <person name="Yoshida Y."/>
            <person name="Ohtoshi R."/>
            <person name="Malay A.D."/>
            <person name="Moran D.A.P."/>
            <person name="Tomita M."/>
            <person name="Numata K."/>
            <person name="Arakawa K."/>
        </authorList>
    </citation>
    <scope>NUCLEOTIDE SEQUENCE</scope>
</reference>
<keyword evidence="2" id="KW-1185">Reference proteome</keyword>
<dbReference type="Proteomes" id="UP000886998">
    <property type="component" value="Unassembled WGS sequence"/>
</dbReference>
<comment type="caution">
    <text evidence="1">The sequence shown here is derived from an EMBL/GenBank/DDBJ whole genome shotgun (WGS) entry which is preliminary data.</text>
</comment>
<dbReference type="AlphaFoldDB" id="A0A8X6Y6Y4"/>